<name>A0A1X1YQJ9_9MYCO</name>
<dbReference type="EMBL" id="AP022581">
    <property type="protein sequence ID" value="BBX97603.1"/>
    <property type="molecule type" value="Genomic_DNA"/>
</dbReference>
<evidence type="ECO:0000313" key="1">
    <source>
        <dbReference type="EMBL" id="BBX97603.1"/>
    </source>
</evidence>
<evidence type="ECO:0000313" key="2">
    <source>
        <dbReference type="Proteomes" id="UP000466396"/>
    </source>
</evidence>
<dbReference type="OrthoDB" id="4736480at2"/>
<dbReference type="Proteomes" id="UP000466396">
    <property type="component" value="Chromosome"/>
</dbReference>
<reference evidence="1 2" key="1">
    <citation type="journal article" date="2019" name="Emerg. Microbes Infect.">
        <title>Comprehensive subspecies identification of 175 nontuberculous mycobacteria species based on 7547 genomic profiles.</title>
        <authorList>
            <person name="Matsumoto Y."/>
            <person name="Kinjo T."/>
            <person name="Motooka D."/>
            <person name="Nabeya D."/>
            <person name="Jung N."/>
            <person name="Uechi K."/>
            <person name="Horii T."/>
            <person name="Iida T."/>
            <person name="Fujita J."/>
            <person name="Nakamura S."/>
        </authorList>
    </citation>
    <scope>NUCLEOTIDE SEQUENCE [LARGE SCALE GENOMIC DNA]</scope>
    <source>
        <strain evidence="1 2">JCM 15657</strain>
    </source>
</reference>
<dbReference type="AlphaFoldDB" id="A0A1X1YQJ9"/>
<dbReference type="RefSeq" id="WP_085157775.1">
    <property type="nucleotide sequence ID" value="NZ_AP022581.1"/>
</dbReference>
<dbReference type="KEGG" id="mlj:MLAC_28970"/>
<organism evidence="1 2">
    <name type="scientific">Mycobacterium lacus</name>
    <dbReference type="NCBI Taxonomy" id="169765"/>
    <lineage>
        <taxon>Bacteria</taxon>
        <taxon>Bacillati</taxon>
        <taxon>Actinomycetota</taxon>
        <taxon>Actinomycetes</taxon>
        <taxon>Mycobacteriales</taxon>
        <taxon>Mycobacteriaceae</taxon>
        <taxon>Mycobacterium</taxon>
    </lineage>
</organism>
<proteinExistence type="predicted"/>
<gene>
    <name evidence="1" type="ORF">MLAC_28970</name>
</gene>
<sequence length="61" mass="6409">MFTASIRALAGLSLLAAAIGAAVFGSNVGHTIATPPHQNAYGAYTCYDYATQTFYECFDPS</sequence>
<protein>
    <submittedName>
        <fullName evidence="1">Uncharacterized protein</fullName>
    </submittedName>
</protein>
<accession>A0A1X1YQJ9</accession>
<keyword evidence="2" id="KW-1185">Reference proteome</keyword>